<reference evidence="9 10" key="2">
    <citation type="submission" date="2020-03" db="EMBL/GenBank/DDBJ databases">
        <title>Rahnella aceri sp. nov., isoated from traditional Jeju Makgeolli.</title>
        <authorList>
            <person name="Kim I.S."/>
            <person name="Jeon D."/>
        </authorList>
    </citation>
    <scope>NUCLEOTIDE SEQUENCE [LARGE SCALE GENOMIC DNA]</scope>
    <source>
        <strain evidence="9 10">Lac-M11</strain>
    </source>
</reference>
<evidence type="ECO:0000256" key="7">
    <source>
        <dbReference type="HAMAP-Rule" id="MF_01374"/>
    </source>
</evidence>
<organism evidence="9 10">
    <name type="scientific">Rahnella contaminans</name>
    <dbReference type="NCBI Taxonomy" id="2703882"/>
    <lineage>
        <taxon>Bacteria</taxon>
        <taxon>Pseudomonadati</taxon>
        <taxon>Pseudomonadota</taxon>
        <taxon>Gammaproteobacteria</taxon>
        <taxon>Enterobacterales</taxon>
        <taxon>Yersiniaceae</taxon>
        <taxon>Rahnella</taxon>
    </lineage>
</organism>
<dbReference type="PANTHER" id="PTHR43705:SF1">
    <property type="entry name" value="HYDROXYACYLGLUTATHIONE HYDROLASE GLOB"/>
    <property type="match status" value="1"/>
</dbReference>
<comment type="cofactor">
    <cofactor evidence="7">
        <name>Zn(2+)</name>
        <dbReference type="ChEBI" id="CHEBI:29105"/>
    </cofactor>
    <text evidence="7">Binds 2 Zn(2+) ions per subunit.</text>
</comment>
<keyword evidence="10" id="KW-1185">Reference proteome</keyword>
<evidence type="ECO:0000256" key="6">
    <source>
        <dbReference type="ARBA" id="ARBA00022833"/>
    </source>
</evidence>
<comment type="function">
    <text evidence="7">Thiolesterase that catalyzes the hydrolysis of S-D-lactoyl-glutathione to form glutathione and D-lactic acid.</text>
</comment>
<dbReference type="AlphaFoldDB" id="A0A6M2B1Y0"/>
<dbReference type="EC" id="3.1.2.6" evidence="7"/>
<dbReference type="SUPFAM" id="SSF56281">
    <property type="entry name" value="Metallo-hydrolase/oxidoreductase"/>
    <property type="match status" value="1"/>
</dbReference>
<dbReference type="Proteomes" id="UP000476696">
    <property type="component" value="Unassembled WGS sequence"/>
</dbReference>
<feature type="binding site" evidence="7">
    <location>
        <position position="127"/>
    </location>
    <ligand>
        <name>Zn(2+)</name>
        <dbReference type="ChEBI" id="CHEBI:29105"/>
        <label>1</label>
    </ligand>
</feature>
<dbReference type="InterPro" id="IPR036866">
    <property type="entry name" value="RibonucZ/Hydroxyglut_hydro"/>
</dbReference>
<proteinExistence type="inferred from homology"/>
<evidence type="ECO:0000256" key="2">
    <source>
        <dbReference type="ARBA" id="ARBA00004963"/>
    </source>
</evidence>
<dbReference type="PANTHER" id="PTHR43705">
    <property type="entry name" value="HYDROXYACYLGLUTATHIONE HYDROLASE"/>
    <property type="match status" value="1"/>
</dbReference>
<comment type="caution">
    <text evidence="9">The sequence shown here is derived from an EMBL/GenBank/DDBJ whole genome shotgun (WGS) entry which is preliminary data.</text>
</comment>
<evidence type="ECO:0000256" key="5">
    <source>
        <dbReference type="ARBA" id="ARBA00022801"/>
    </source>
</evidence>
<evidence type="ECO:0000259" key="8">
    <source>
        <dbReference type="SMART" id="SM00849"/>
    </source>
</evidence>
<dbReference type="EMBL" id="JAADJS010000001">
    <property type="protein sequence ID" value="NGX87236.1"/>
    <property type="molecule type" value="Genomic_DNA"/>
</dbReference>
<dbReference type="Pfam" id="PF00753">
    <property type="entry name" value="Lactamase_B"/>
    <property type="match status" value="1"/>
</dbReference>
<dbReference type="InterPro" id="IPR001279">
    <property type="entry name" value="Metallo-B-lactamas"/>
</dbReference>
<evidence type="ECO:0000313" key="9">
    <source>
        <dbReference type="EMBL" id="NGX87236.1"/>
    </source>
</evidence>
<feature type="binding site" evidence="7">
    <location>
        <position position="53"/>
    </location>
    <ligand>
        <name>Zn(2+)</name>
        <dbReference type="ChEBI" id="CHEBI:29105"/>
        <label>1</label>
    </ligand>
</feature>
<reference evidence="9 10" key="1">
    <citation type="submission" date="2020-01" db="EMBL/GenBank/DDBJ databases">
        <authorList>
            <person name="Lee S.D."/>
        </authorList>
    </citation>
    <scope>NUCLEOTIDE SEQUENCE [LARGE SCALE GENOMIC DNA]</scope>
    <source>
        <strain evidence="9 10">Lac-M11</strain>
    </source>
</reference>
<dbReference type="InterPro" id="IPR035680">
    <property type="entry name" value="Clx_II_MBL"/>
</dbReference>
<evidence type="ECO:0000256" key="3">
    <source>
        <dbReference type="ARBA" id="ARBA00006759"/>
    </source>
</evidence>
<dbReference type="Pfam" id="PF16123">
    <property type="entry name" value="HAGH_C"/>
    <property type="match status" value="1"/>
</dbReference>
<dbReference type="InterPro" id="IPR017782">
    <property type="entry name" value="Hydroxyacylglutathione_Hdrlase"/>
</dbReference>
<name>A0A6M2B1Y0_9GAMM</name>
<evidence type="ECO:0000256" key="4">
    <source>
        <dbReference type="ARBA" id="ARBA00022723"/>
    </source>
</evidence>
<sequence length="251" mass="27950">MNLISIPALQDNYIWMLDDQKGHCLIVDPGEAAPVLAALKMANLTPTAILLTHHHHDHVGGVNEISGHFPGLKVYGPHETENKFSQISLKNGDKLVIGGLEWQIFATPGHTLGHISYYSAPYLFCGDTMFSAGCGRLFEGTPEQMYQSFQRLAALPDETLVCAAHEYTLSNLKFARSILPEDHDIHSHEHKVQQMREKGQSSLPSTLGLERKINVFLRCDDVDLQNKLNLNDPLKTGSQVFAHLRALKDSF</sequence>
<dbReference type="GO" id="GO:0019243">
    <property type="term" value="P:methylglyoxal catabolic process to D-lactate via S-lactoyl-glutathione"/>
    <property type="evidence" value="ECO:0007669"/>
    <property type="project" value="UniProtKB-UniRule"/>
</dbReference>
<keyword evidence="6 7" id="KW-0862">Zinc</keyword>
<feature type="binding site" evidence="7">
    <location>
        <position position="127"/>
    </location>
    <ligand>
        <name>Zn(2+)</name>
        <dbReference type="ChEBI" id="CHEBI:29105"/>
        <label>2</label>
    </ligand>
</feature>
<evidence type="ECO:0000313" key="10">
    <source>
        <dbReference type="Proteomes" id="UP000476696"/>
    </source>
</evidence>
<dbReference type="HAMAP" id="MF_01374">
    <property type="entry name" value="Glyoxalase_2"/>
    <property type="match status" value="1"/>
</dbReference>
<gene>
    <name evidence="7 9" type="primary">gloB</name>
    <name evidence="9" type="ORF">GW579_09045</name>
</gene>
<dbReference type="InterPro" id="IPR050110">
    <property type="entry name" value="Glyoxalase_II_hydrolase"/>
</dbReference>
<protein>
    <recommendedName>
        <fullName evidence="7">Hydroxyacylglutathione hydrolase</fullName>
        <ecNumber evidence="7">3.1.2.6</ecNumber>
    </recommendedName>
    <alternativeName>
        <fullName evidence="7">Glyoxalase II</fullName>
        <shortName evidence="7">Glx II</shortName>
    </alternativeName>
</protein>
<evidence type="ECO:0000256" key="1">
    <source>
        <dbReference type="ARBA" id="ARBA00001623"/>
    </source>
</evidence>
<feature type="domain" description="Metallo-beta-lactamase" evidence="8">
    <location>
        <begin position="11"/>
        <end position="165"/>
    </location>
</feature>
<dbReference type="GO" id="GO:0004416">
    <property type="term" value="F:hydroxyacylglutathione hydrolase activity"/>
    <property type="evidence" value="ECO:0007669"/>
    <property type="project" value="UniProtKB-UniRule"/>
</dbReference>
<keyword evidence="5 7" id="KW-0378">Hydrolase</keyword>
<dbReference type="GO" id="GO:0046872">
    <property type="term" value="F:metal ion binding"/>
    <property type="evidence" value="ECO:0007669"/>
    <property type="project" value="UniProtKB-KW"/>
</dbReference>
<dbReference type="SMART" id="SM00849">
    <property type="entry name" value="Lactamase_B"/>
    <property type="match status" value="1"/>
</dbReference>
<accession>A0A6M2B1Y0</accession>
<comment type="subunit">
    <text evidence="7">Monomer.</text>
</comment>
<dbReference type="InterPro" id="IPR032282">
    <property type="entry name" value="HAGH_C"/>
</dbReference>
<feature type="binding site" evidence="7">
    <location>
        <position position="55"/>
    </location>
    <ligand>
        <name>Zn(2+)</name>
        <dbReference type="ChEBI" id="CHEBI:29105"/>
        <label>1</label>
    </ligand>
</feature>
<dbReference type="CDD" id="cd07723">
    <property type="entry name" value="hydroxyacylglutathione_hydrolase_MBL-fold"/>
    <property type="match status" value="1"/>
</dbReference>
<feature type="binding site" evidence="7">
    <location>
        <position position="165"/>
    </location>
    <ligand>
        <name>Zn(2+)</name>
        <dbReference type="ChEBI" id="CHEBI:29105"/>
        <label>2</label>
    </ligand>
</feature>
<feature type="binding site" evidence="7">
    <location>
        <position position="57"/>
    </location>
    <ligand>
        <name>Zn(2+)</name>
        <dbReference type="ChEBI" id="CHEBI:29105"/>
        <label>2</label>
    </ligand>
</feature>
<keyword evidence="4 7" id="KW-0479">Metal-binding</keyword>
<comment type="similarity">
    <text evidence="3 7">Belongs to the metallo-beta-lactamase superfamily. Glyoxalase II family.</text>
</comment>
<comment type="pathway">
    <text evidence="2 7">Secondary metabolite metabolism; methylglyoxal degradation; (R)-lactate from methylglyoxal: step 2/2.</text>
</comment>
<comment type="catalytic activity">
    <reaction evidence="1 7">
        <text>an S-(2-hydroxyacyl)glutathione + H2O = a 2-hydroxy carboxylate + glutathione + H(+)</text>
        <dbReference type="Rhea" id="RHEA:21864"/>
        <dbReference type="ChEBI" id="CHEBI:15377"/>
        <dbReference type="ChEBI" id="CHEBI:15378"/>
        <dbReference type="ChEBI" id="CHEBI:57925"/>
        <dbReference type="ChEBI" id="CHEBI:58896"/>
        <dbReference type="ChEBI" id="CHEBI:71261"/>
        <dbReference type="EC" id="3.1.2.6"/>
    </reaction>
</comment>
<dbReference type="PIRSF" id="PIRSF005457">
    <property type="entry name" value="Glx"/>
    <property type="match status" value="1"/>
</dbReference>
<dbReference type="NCBIfam" id="TIGR03413">
    <property type="entry name" value="GSH_gloB"/>
    <property type="match status" value="1"/>
</dbReference>
<feature type="binding site" evidence="7">
    <location>
        <position position="110"/>
    </location>
    <ligand>
        <name>Zn(2+)</name>
        <dbReference type="ChEBI" id="CHEBI:29105"/>
        <label>1</label>
    </ligand>
</feature>
<feature type="binding site" evidence="7">
    <location>
        <position position="58"/>
    </location>
    <ligand>
        <name>Zn(2+)</name>
        <dbReference type="ChEBI" id="CHEBI:29105"/>
        <label>2</label>
    </ligand>
</feature>
<dbReference type="RefSeq" id="WP_152324682.1">
    <property type="nucleotide sequence ID" value="NZ_JAADJS010000001.1"/>
</dbReference>
<dbReference type="Gene3D" id="3.60.15.10">
    <property type="entry name" value="Ribonuclease Z/Hydroxyacylglutathione hydrolase-like"/>
    <property type="match status" value="1"/>
</dbReference>
<dbReference type="UniPathway" id="UPA00619">
    <property type="reaction ID" value="UER00676"/>
</dbReference>